<feature type="compositionally biased region" description="Basic and acidic residues" evidence="4">
    <location>
        <begin position="583"/>
        <end position="594"/>
    </location>
</feature>
<evidence type="ECO:0000256" key="4">
    <source>
        <dbReference type="SAM" id="MobiDB-lite"/>
    </source>
</evidence>
<protein>
    <submittedName>
        <fullName evidence="5">Uncharacterized protein</fullName>
    </submittedName>
</protein>
<evidence type="ECO:0000313" key="5">
    <source>
        <dbReference type="EMBL" id="GAU11029.1"/>
    </source>
</evidence>
<dbReference type="FunFam" id="1.25.40.1010:FF:000002">
    <property type="entry name" value="N-terminal acetyltransferase catalytic subunit (NAT1)"/>
    <property type="match status" value="1"/>
</dbReference>
<dbReference type="Gene3D" id="1.25.40.1010">
    <property type="match status" value="1"/>
</dbReference>
<keyword evidence="1" id="KW-0677">Repeat</keyword>
<proteinExistence type="predicted"/>
<dbReference type="PIRSF" id="PIRSF000422">
    <property type="entry name" value="N-terminal-AcTrfase-A_aux_su"/>
    <property type="match status" value="1"/>
</dbReference>
<dbReference type="Proteomes" id="UP000242715">
    <property type="component" value="Unassembled WGS sequence"/>
</dbReference>
<dbReference type="Pfam" id="PF13414">
    <property type="entry name" value="TPR_11"/>
    <property type="match status" value="1"/>
</dbReference>
<dbReference type="OrthoDB" id="10263032at2759"/>
<dbReference type="SMART" id="SM00028">
    <property type="entry name" value="TPR"/>
    <property type="match status" value="4"/>
</dbReference>
<keyword evidence="2 3" id="KW-0802">TPR repeat</keyword>
<dbReference type="SUPFAM" id="SSF48452">
    <property type="entry name" value="TPR-like"/>
    <property type="match status" value="2"/>
</dbReference>
<dbReference type="FunFam" id="1.25.40.1040:FF:000003">
    <property type="entry name" value="N-terminal acetyltransferase A, auxiliary subunit"/>
    <property type="match status" value="1"/>
</dbReference>
<dbReference type="InterPro" id="IPR021183">
    <property type="entry name" value="NatA_aux_su"/>
</dbReference>
<dbReference type="InterPro" id="IPR019734">
    <property type="entry name" value="TPR_rpt"/>
</dbReference>
<evidence type="ECO:0000256" key="3">
    <source>
        <dbReference type="PROSITE-ProRule" id="PRU00339"/>
    </source>
</evidence>
<reference evidence="6" key="1">
    <citation type="journal article" date="2017" name="Front. Plant Sci.">
        <title>Climate Clever Clovers: New Paradigm to Reduce the Environmental Footprint of Ruminants by Breeding Low Methanogenic Forages Utilizing Haplotype Variation.</title>
        <authorList>
            <person name="Kaur P."/>
            <person name="Appels R."/>
            <person name="Bayer P.E."/>
            <person name="Keeble-Gagnere G."/>
            <person name="Wang J."/>
            <person name="Hirakawa H."/>
            <person name="Shirasawa K."/>
            <person name="Vercoe P."/>
            <person name="Stefanova K."/>
            <person name="Durmic Z."/>
            <person name="Nichols P."/>
            <person name="Revell C."/>
            <person name="Isobe S.N."/>
            <person name="Edwards D."/>
            <person name="Erskine W."/>
        </authorList>
    </citation>
    <scope>NUCLEOTIDE SEQUENCE [LARGE SCALE GENOMIC DNA]</scope>
    <source>
        <strain evidence="6">cv. Daliak</strain>
    </source>
</reference>
<sequence length="849" mass="97252">MGASLPPKEANLFKLIVKSYETKQYKKGLKAADAILKKFPDHGETLSMKGLTLNCMDRKSEAYELVRQGLKNDLKSHVCWHVYGLLYRSDREYREAIKCYRNALRIDPDNIEILRDLSLLQAQMRDLSGFVETRQQLLTLKSNHRMNWIGFAVAHHLNSNASKAIEILEAYEGTLEDDYPPENERIEHGEMVLYKVSLLEECGFFERAFEELQKKESKIVDKLGYKEQEVSLLVKLGRLEEAEKLYQTLLSMNPDNYRYYEGLQRCVGLYSENGDFSPDEIDRLDTLYKTLRQQFKWSSAVKRIPLDFLQGDRFREAADNYIRPLLTKGVPSLFSDLSSLYNHPGKADILEQLILELENSIRMTGQYPGRTEKEPPSTLMWTLFLLAQHYDRRGQHEIALSKINEAIEHTPTMVLAEKTAVLFTKDGDQHNNLHDMQCMYELASAESCFRQGDLGLSLKKFLAVEKHYADITEDQFDFHSYCLRKMTLRTYVEMLQFQDKLHSHAYFRKAAAGAIRCYIKLHDSPPKSTAEEDNEMSKLLPAQKKKLKQKQRKAEARAKKAAEEKNEESSASGTSKSGKRHTKPVDPDPRGEKLLQVEDPLLEATKYLKLLQKNSPDSLETHLLSFELYMRKQKILLAFQALKQLLRLDAEHPDSHRCLIKFFHKVGSMNAPVTDSEKLVWSVLEAERQTISQLHGKSLFEANNLFLEKHEGSLMHRAAVGEMMYILDPNRRSEVVKLIEGSTNNPVPRNGALGPIREWTLKDCIAVHKLLGSVLDDQDAALRWKVRCAEFFPYSTYFEGSQSSATPNSALNQICKTTVNGSSSHSQGDHVVEHVSSNGKLEAFKDLTI</sequence>
<dbReference type="EMBL" id="DF973112">
    <property type="protein sequence ID" value="GAU11029.1"/>
    <property type="molecule type" value="Genomic_DNA"/>
</dbReference>
<dbReference type="InterPro" id="IPR011990">
    <property type="entry name" value="TPR-like_helical_dom_sf"/>
</dbReference>
<dbReference type="PANTHER" id="PTHR22767:SF2">
    <property type="entry name" value="N(ALPHA)-ACETYLTRANSFERASE 15_16, ISOFORM A"/>
    <property type="match status" value="1"/>
</dbReference>
<evidence type="ECO:0000256" key="2">
    <source>
        <dbReference type="ARBA" id="ARBA00022803"/>
    </source>
</evidence>
<organism evidence="5 6">
    <name type="scientific">Trifolium subterraneum</name>
    <name type="common">Subterranean clover</name>
    <dbReference type="NCBI Taxonomy" id="3900"/>
    <lineage>
        <taxon>Eukaryota</taxon>
        <taxon>Viridiplantae</taxon>
        <taxon>Streptophyta</taxon>
        <taxon>Embryophyta</taxon>
        <taxon>Tracheophyta</taxon>
        <taxon>Spermatophyta</taxon>
        <taxon>Magnoliopsida</taxon>
        <taxon>eudicotyledons</taxon>
        <taxon>Gunneridae</taxon>
        <taxon>Pentapetalae</taxon>
        <taxon>rosids</taxon>
        <taxon>fabids</taxon>
        <taxon>Fabales</taxon>
        <taxon>Fabaceae</taxon>
        <taxon>Papilionoideae</taxon>
        <taxon>50 kb inversion clade</taxon>
        <taxon>NPAAA clade</taxon>
        <taxon>Hologalegina</taxon>
        <taxon>IRL clade</taxon>
        <taxon>Trifolieae</taxon>
        <taxon>Trifolium</taxon>
    </lineage>
</organism>
<name>A0A2Z6M1U4_TRISU</name>
<dbReference type="PANTHER" id="PTHR22767">
    <property type="entry name" value="N-TERMINAL ACETYLTRANSFERASE-RELATED"/>
    <property type="match status" value="1"/>
</dbReference>
<feature type="repeat" description="TPR" evidence="3">
    <location>
        <begin position="77"/>
        <end position="110"/>
    </location>
</feature>
<evidence type="ECO:0000313" key="6">
    <source>
        <dbReference type="Proteomes" id="UP000242715"/>
    </source>
</evidence>
<keyword evidence="6" id="KW-1185">Reference proteome</keyword>
<evidence type="ECO:0000256" key="1">
    <source>
        <dbReference type="ARBA" id="ARBA00022737"/>
    </source>
</evidence>
<feature type="region of interest" description="Disordered" evidence="4">
    <location>
        <begin position="541"/>
        <end position="594"/>
    </location>
</feature>
<accession>A0A2Z6M1U4</accession>
<dbReference type="AlphaFoldDB" id="A0A2Z6M1U4"/>
<dbReference type="Pfam" id="PF12569">
    <property type="entry name" value="NatA_aux_su"/>
    <property type="match status" value="2"/>
</dbReference>
<dbReference type="PROSITE" id="PS50005">
    <property type="entry name" value="TPR"/>
    <property type="match status" value="1"/>
</dbReference>
<dbReference type="Gene3D" id="1.25.40.1040">
    <property type="match status" value="1"/>
</dbReference>
<dbReference type="GO" id="GO:0005737">
    <property type="term" value="C:cytoplasm"/>
    <property type="evidence" value="ECO:0007669"/>
    <property type="project" value="TreeGrafter"/>
</dbReference>
<feature type="compositionally biased region" description="Basic and acidic residues" evidence="4">
    <location>
        <begin position="552"/>
        <end position="568"/>
    </location>
</feature>
<gene>
    <name evidence="5" type="ORF">TSUD_113220</name>
</gene>